<evidence type="ECO:0000259" key="2">
    <source>
        <dbReference type="Pfam" id="PF08241"/>
    </source>
</evidence>
<feature type="region of interest" description="Disordered" evidence="1">
    <location>
        <begin position="1"/>
        <end position="51"/>
    </location>
</feature>
<sequence length="439" mass="47032">MHRAISEHEPECTESMQGGNREAIPDRHRTEERECTEEHPPSVPGVHRPPVPLVLPVCPYRDARTVVPRPRSAPAVPRRPDAVMSQGAVPISADRPAEEHRCAEPPNRRGPRRPPERAPPVTAGATARPGPQDPPDQHTAQYRYHRDLFPALHDWENTRRAIVGFTGQDSPEGLLGLDQMGHFGPQGCDLVADTVAAALRGPRPDPDGAPEGGAGGAAAATVDLCELGSGFGGSLRHTVDRLTARGVAVRRAHGVDLVAEHCAVSRRISGSQGRGNVTEICADATAVPLPDTSLDVVTVTGSMPHFPEPGAVLREAARLLRPGGLLVLTEEVSLSPGAGAPSPAFRATHPEGVFFVTRLADRLRQLDRAGLTDVVRRDLTAWAPALLAERLKVVRIFRGSVAAIYGTASADRIRDTLTAARQEYLAGRLLPALITARRR</sequence>
<organism evidence="3 4">
    <name type="scientific">Streptomyces clavuligerus</name>
    <dbReference type="NCBI Taxonomy" id="1901"/>
    <lineage>
        <taxon>Bacteria</taxon>
        <taxon>Bacillati</taxon>
        <taxon>Actinomycetota</taxon>
        <taxon>Actinomycetes</taxon>
        <taxon>Kitasatosporales</taxon>
        <taxon>Streptomycetaceae</taxon>
        <taxon>Streptomyces</taxon>
    </lineage>
</organism>
<feature type="compositionally biased region" description="Basic and acidic residues" evidence="1">
    <location>
        <begin position="95"/>
        <end position="107"/>
    </location>
</feature>
<evidence type="ECO:0000313" key="3">
    <source>
        <dbReference type="EMBL" id="EFG05297.1"/>
    </source>
</evidence>
<gene>
    <name evidence="3" type="ORF">SCLAV_0221</name>
</gene>
<dbReference type="STRING" id="1901.BB341_26655"/>
<evidence type="ECO:0000256" key="1">
    <source>
        <dbReference type="SAM" id="MobiDB-lite"/>
    </source>
</evidence>
<feature type="domain" description="Methyltransferase type 11" evidence="2">
    <location>
        <begin position="226"/>
        <end position="328"/>
    </location>
</feature>
<feature type="region of interest" description="Disordered" evidence="1">
    <location>
        <begin position="69"/>
        <end position="139"/>
    </location>
</feature>
<keyword evidence="3" id="KW-0808">Transferase</keyword>
<proteinExistence type="predicted"/>
<name>E2Q750_STRCL</name>
<dbReference type="CDD" id="cd02440">
    <property type="entry name" value="AdoMet_MTases"/>
    <property type="match status" value="1"/>
</dbReference>
<dbReference type="InterPro" id="IPR029063">
    <property type="entry name" value="SAM-dependent_MTases_sf"/>
</dbReference>
<feature type="compositionally biased region" description="Basic and acidic residues" evidence="1">
    <location>
        <begin position="1"/>
        <end position="11"/>
    </location>
</feature>
<accession>E2Q750</accession>
<feature type="compositionally biased region" description="Basic and acidic residues" evidence="1">
    <location>
        <begin position="23"/>
        <end position="40"/>
    </location>
</feature>
<dbReference type="Gene3D" id="3.40.50.150">
    <property type="entry name" value="Vaccinia Virus protein VP39"/>
    <property type="match status" value="1"/>
</dbReference>
<evidence type="ECO:0000313" key="4">
    <source>
        <dbReference type="Proteomes" id="UP000002357"/>
    </source>
</evidence>
<dbReference type="EMBL" id="CM000913">
    <property type="protein sequence ID" value="EFG05297.1"/>
    <property type="molecule type" value="Genomic_DNA"/>
</dbReference>
<protein>
    <submittedName>
        <fullName evidence="3">Putative methyl transferase</fullName>
    </submittedName>
</protein>
<dbReference type="Pfam" id="PF08241">
    <property type="entry name" value="Methyltransf_11"/>
    <property type="match status" value="1"/>
</dbReference>
<keyword evidence="4" id="KW-1185">Reference proteome</keyword>
<dbReference type="Proteomes" id="UP000002357">
    <property type="component" value="Chromosome"/>
</dbReference>
<dbReference type="InterPro" id="IPR050508">
    <property type="entry name" value="Methyltransf_Superfamily"/>
</dbReference>
<dbReference type="KEGG" id="sclf:BB341_26655"/>
<reference evidence="3 4" key="1">
    <citation type="journal article" date="2010" name="Genome Biol. Evol.">
        <title>The sequence of a 1.8-mb bacterial linear plasmid reveals a rich evolutionary reservoir of secondary metabolic pathways.</title>
        <authorList>
            <person name="Medema M.H."/>
            <person name="Trefzer A."/>
            <person name="Kovalchuk A."/>
            <person name="van den Berg M."/>
            <person name="Mueller U."/>
            <person name="Heijne W."/>
            <person name="Wu L."/>
            <person name="Alam M.T."/>
            <person name="Ronning C.M."/>
            <person name="Nierman W.C."/>
            <person name="Bovenberg R.A.L."/>
            <person name="Breitling R."/>
            <person name="Takano E."/>
        </authorList>
    </citation>
    <scope>NUCLEOTIDE SEQUENCE [LARGE SCALE GENOMIC DNA]</scope>
    <source>
        <strain evidence="4">ATCC 27064 / DSM 738 / JCM 4710 / NBRC 13307 / NCIMB 12785 / NRRL 3585 / VKM Ac-602</strain>
    </source>
</reference>
<dbReference type="PANTHER" id="PTHR42912:SF93">
    <property type="entry name" value="N6-ADENOSINE-METHYLTRANSFERASE TMT1A"/>
    <property type="match status" value="1"/>
</dbReference>
<dbReference type="AlphaFoldDB" id="E2Q750"/>
<dbReference type="InterPro" id="IPR013216">
    <property type="entry name" value="Methyltransf_11"/>
</dbReference>
<dbReference type="SUPFAM" id="SSF53335">
    <property type="entry name" value="S-adenosyl-L-methionine-dependent methyltransferases"/>
    <property type="match status" value="1"/>
</dbReference>
<dbReference type="GO" id="GO:0008757">
    <property type="term" value="F:S-adenosylmethionine-dependent methyltransferase activity"/>
    <property type="evidence" value="ECO:0007669"/>
    <property type="project" value="InterPro"/>
</dbReference>
<feature type="compositionally biased region" description="Pro residues" evidence="1">
    <location>
        <begin position="41"/>
        <end position="51"/>
    </location>
</feature>
<dbReference type="eggNOG" id="COG2226">
    <property type="taxonomic scope" value="Bacteria"/>
</dbReference>
<dbReference type="PANTHER" id="PTHR42912">
    <property type="entry name" value="METHYLTRANSFERASE"/>
    <property type="match status" value="1"/>
</dbReference>